<reference evidence="2 3" key="1">
    <citation type="submission" date="2012-10" db="EMBL/GenBank/DDBJ databases">
        <title>Genome sequencing of Tanticharoenia sakaeratensis NBRC 103193.</title>
        <authorList>
            <person name="Azuma Y."/>
            <person name="Hadano H."/>
            <person name="Hirakawa H."/>
            <person name="Matsushita K."/>
        </authorList>
    </citation>
    <scope>NUCLEOTIDE SEQUENCE [LARGE SCALE GENOMIC DNA]</scope>
    <source>
        <strain evidence="2 3">NBRC 103193</strain>
    </source>
</reference>
<sequence length="156" mass="16655">MRVNDGRRGRVGVLFPGAWPGIVINVLRRPIMSINPLQADPARDAAIKAKARELWQSEGAPDCGPDAYMDRATDLVGMEESGPTGLENVSDLPPPELADVQVEDAAIQENLGEAPLIGADQGEKRETPAATREEANRLDHDPVAEHGTPGQAHPDA</sequence>
<gene>
    <name evidence="2" type="ORF">Tasa_012_079</name>
</gene>
<dbReference type="Proteomes" id="UP000032679">
    <property type="component" value="Unassembled WGS sequence"/>
</dbReference>
<dbReference type="EMBL" id="BALE01000012">
    <property type="protein sequence ID" value="GAN53903.1"/>
    <property type="molecule type" value="Genomic_DNA"/>
</dbReference>
<accession>A0A0D6MKV1</accession>
<proteinExistence type="predicted"/>
<keyword evidence="3" id="KW-1185">Reference proteome</keyword>
<feature type="region of interest" description="Disordered" evidence="1">
    <location>
        <begin position="108"/>
        <end position="156"/>
    </location>
</feature>
<dbReference type="STRING" id="1231623.Tasa_012_079"/>
<dbReference type="AlphaFoldDB" id="A0A0D6MKV1"/>
<evidence type="ECO:0000313" key="2">
    <source>
        <dbReference type="EMBL" id="GAN53903.1"/>
    </source>
</evidence>
<feature type="compositionally biased region" description="Basic and acidic residues" evidence="1">
    <location>
        <begin position="121"/>
        <end position="144"/>
    </location>
</feature>
<evidence type="ECO:0000313" key="3">
    <source>
        <dbReference type="Proteomes" id="UP000032679"/>
    </source>
</evidence>
<name>A0A0D6MKV1_9PROT</name>
<evidence type="ECO:0000256" key="1">
    <source>
        <dbReference type="SAM" id="MobiDB-lite"/>
    </source>
</evidence>
<organism evidence="2 3">
    <name type="scientific">Tanticharoenia sakaeratensis NBRC 103193</name>
    <dbReference type="NCBI Taxonomy" id="1231623"/>
    <lineage>
        <taxon>Bacteria</taxon>
        <taxon>Pseudomonadati</taxon>
        <taxon>Pseudomonadota</taxon>
        <taxon>Alphaproteobacteria</taxon>
        <taxon>Acetobacterales</taxon>
        <taxon>Acetobacteraceae</taxon>
        <taxon>Tanticharoenia</taxon>
    </lineage>
</organism>
<evidence type="ECO:0008006" key="4">
    <source>
        <dbReference type="Google" id="ProtNLM"/>
    </source>
</evidence>
<comment type="caution">
    <text evidence="2">The sequence shown here is derived from an EMBL/GenBank/DDBJ whole genome shotgun (WGS) entry which is preliminary data.</text>
</comment>
<protein>
    <recommendedName>
        <fullName evidence="4">DUF2934 domain-containing protein</fullName>
    </recommendedName>
</protein>